<dbReference type="InterPro" id="IPR052016">
    <property type="entry name" value="Bact_Sigma-Reg"/>
</dbReference>
<proteinExistence type="predicted"/>
<evidence type="ECO:0000256" key="2">
    <source>
        <dbReference type="SAM" id="Coils"/>
    </source>
</evidence>
<dbReference type="Pfam" id="PF07228">
    <property type="entry name" value="SpoIIE"/>
    <property type="match status" value="1"/>
</dbReference>
<reference evidence="4 5" key="1">
    <citation type="submission" date="2016-10" db="EMBL/GenBank/DDBJ databases">
        <authorList>
            <person name="de Groot N.N."/>
        </authorList>
    </citation>
    <scope>NUCLEOTIDE SEQUENCE [LARGE SCALE GENOMIC DNA]</scope>
    <source>
        <strain evidence="4 5">DSM 22012</strain>
    </source>
</reference>
<dbReference type="PANTHER" id="PTHR43156">
    <property type="entry name" value="STAGE II SPORULATION PROTEIN E-RELATED"/>
    <property type="match status" value="1"/>
</dbReference>
<dbReference type="Proteomes" id="UP000236745">
    <property type="component" value="Unassembled WGS sequence"/>
</dbReference>
<dbReference type="Gene3D" id="3.60.40.10">
    <property type="entry name" value="PPM-type phosphatase domain"/>
    <property type="match status" value="1"/>
</dbReference>
<organism evidence="4 5">
    <name type="scientific">Marinobacterium lutimaris</name>
    <dbReference type="NCBI Taxonomy" id="568106"/>
    <lineage>
        <taxon>Bacteria</taxon>
        <taxon>Pseudomonadati</taxon>
        <taxon>Pseudomonadota</taxon>
        <taxon>Gammaproteobacteria</taxon>
        <taxon>Oceanospirillales</taxon>
        <taxon>Oceanospirillaceae</taxon>
        <taxon>Marinobacterium</taxon>
    </lineage>
</organism>
<keyword evidence="5" id="KW-1185">Reference proteome</keyword>
<feature type="domain" description="PPM-type phosphatase" evidence="3">
    <location>
        <begin position="170"/>
        <end position="386"/>
    </location>
</feature>
<evidence type="ECO:0000313" key="4">
    <source>
        <dbReference type="EMBL" id="SEG16761.1"/>
    </source>
</evidence>
<protein>
    <submittedName>
        <fullName evidence="4">Sigma-B regulation protein RsbU (Phosphoserine phosphatase)</fullName>
    </submittedName>
</protein>
<evidence type="ECO:0000256" key="1">
    <source>
        <dbReference type="ARBA" id="ARBA00022801"/>
    </source>
</evidence>
<sequence>MGHREQAILAVSASTDVIDHIFELCEQCPDVRLRLLVARNADDVESVLEHHEISLAIVDRSTFSEIEYIDQLAARISPMSTVVLIPGGTAEEMVAALRNGADDVFSLAELNQHPKLFIGSLQRQLERIRMIEEARFLRESLERSLDELKEDQHAAQQLQQKLLPPPSRELNHIQFQYVLQPSLLLSGDFVDSIAINENQTIFYLADVSGHGASSALVTVLLKNMTYRLMRNYNRNSSFDIQSPLATLHRVNRELLLTGLGKHLTMFIGLIDARDSTLTYAIGGHHPMPVLSQNGKVSFLEGRGMPIGLFEKPVFDEKRIELASEYSITLFSDGILEVAEGHSLDEKEQKLLEACSGRNLSPQSICDAIIPVGRVNPDDVAIMTVSRV</sequence>
<dbReference type="SMART" id="SM00331">
    <property type="entry name" value="PP2C_SIG"/>
    <property type="match status" value="1"/>
</dbReference>
<dbReference type="AlphaFoldDB" id="A0A1H5XYH3"/>
<keyword evidence="1" id="KW-0378">Hydrolase</keyword>
<keyword evidence="2" id="KW-0175">Coiled coil</keyword>
<dbReference type="GO" id="GO:0016791">
    <property type="term" value="F:phosphatase activity"/>
    <property type="evidence" value="ECO:0007669"/>
    <property type="project" value="TreeGrafter"/>
</dbReference>
<dbReference type="PANTHER" id="PTHR43156:SF2">
    <property type="entry name" value="STAGE II SPORULATION PROTEIN E"/>
    <property type="match status" value="1"/>
</dbReference>
<dbReference type="EMBL" id="FNVQ01000001">
    <property type="protein sequence ID" value="SEG16761.1"/>
    <property type="molecule type" value="Genomic_DNA"/>
</dbReference>
<dbReference type="OrthoDB" id="6399952at2"/>
<evidence type="ECO:0000313" key="5">
    <source>
        <dbReference type="Proteomes" id="UP000236745"/>
    </source>
</evidence>
<feature type="coiled-coil region" evidence="2">
    <location>
        <begin position="131"/>
        <end position="161"/>
    </location>
</feature>
<dbReference type="RefSeq" id="WP_104002443.1">
    <property type="nucleotide sequence ID" value="NZ_FNVQ01000001.1"/>
</dbReference>
<accession>A0A1H5XYH3</accession>
<name>A0A1H5XYH3_9GAMM</name>
<gene>
    <name evidence="4" type="ORF">SAMN05444390_1011551</name>
</gene>
<dbReference type="InterPro" id="IPR001932">
    <property type="entry name" value="PPM-type_phosphatase-like_dom"/>
</dbReference>
<evidence type="ECO:0000259" key="3">
    <source>
        <dbReference type="SMART" id="SM00331"/>
    </source>
</evidence>
<dbReference type="InterPro" id="IPR036457">
    <property type="entry name" value="PPM-type-like_dom_sf"/>
</dbReference>